<gene>
    <name evidence="1" type="ORF">TGAM01_v201765</name>
</gene>
<evidence type="ECO:0000313" key="2">
    <source>
        <dbReference type="Proteomes" id="UP000054821"/>
    </source>
</evidence>
<dbReference type="Proteomes" id="UP000054821">
    <property type="component" value="Unassembled WGS sequence"/>
</dbReference>
<organism evidence="1 2">
    <name type="scientific">Trichoderma gamsii</name>
    <dbReference type="NCBI Taxonomy" id="398673"/>
    <lineage>
        <taxon>Eukaryota</taxon>
        <taxon>Fungi</taxon>
        <taxon>Dikarya</taxon>
        <taxon>Ascomycota</taxon>
        <taxon>Pezizomycotina</taxon>
        <taxon>Sordariomycetes</taxon>
        <taxon>Hypocreomycetidae</taxon>
        <taxon>Hypocreales</taxon>
        <taxon>Hypocreaceae</taxon>
        <taxon>Trichoderma</taxon>
    </lineage>
</organism>
<dbReference type="EMBL" id="JPDN02000004">
    <property type="protein sequence ID" value="PON29516.1"/>
    <property type="molecule type" value="Genomic_DNA"/>
</dbReference>
<name>A0A2P4ZZ04_9HYPO</name>
<evidence type="ECO:0000313" key="1">
    <source>
        <dbReference type="EMBL" id="PON29516.1"/>
    </source>
</evidence>
<proteinExistence type="predicted"/>
<dbReference type="GeneID" id="36347349"/>
<sequence length="219" mass="24058">MGVDLIRSDPQVSNPFSPTQQVWSTSYYEVSNATSSPVLYLQPQSSGTGQQGRCAPVYQQTFVGDGGICSRAAIRRQRGSGTEEAWVRRFWLGASQEPGPGIILHPGYTLISILRMHLVIPDGRIVVSLLVGGKTRTEHNYKHPMASMPSSLPQRVIQITCKIQDMRAALGPYTQVAPYRTQSNLPAPHGKRHQSMSLNIQSLQLANLHILLNNASLSN</sequence>
<accession>A0A2P4ZZ04</accession>
<keyword evidence="2" id="KW-1185">Reference proteome</keyword>
<comment type="caution">
    <text evidence="1">The sequence shown here is derived from an EMBL/GenBank/DDBJ whole genome shotgun (WGS) entry which is preliminary data.</text>
</comment>
<protein>
    <submittedName>
        <fullName evidence="1">Uncharacterized protein</fullName>
    </submittedName>
</protein>
<reference evidence="1 2" key="1">
    <citation type="journal article" date="2016" name="Genome Announc.">
        <title>Draft Whole-Genome Sequence of Trichoderma gamsii T6085, a Promising Biocontrol Agent of Fusarium Head Blight on Wheat.</title>
        <authorList>
            <person name="Baroncelli R."/>
            <person name="Zapparata A."/>
            <person name="Piaggeschi G."/>
            <person name="Sarrocco S."/>
            <person name="Vannacci G."/>
        </authorList>
    </citation>
    <scope>NUCLEOTIDE SEQUENCE [LARGE SCALE GENOMIC DNA]</scope>
    <source>
        <strain evidence="1 2">T6085</strain>
    </source>
</reference>
<dbReference type="AlphaFoldDB" id="A0A2P4ZZ04"/>
<dbReference type="RefSeq" id="XP_024406450.1">
    <property type="nucleotide sequence ID" value="XM_024548839.1"/>
</dbReference>